<feature type="signal peptide" evidence="2">
    <location>
        <begin position="1"/>
        <end position="21"/>
    </location>
</feature>
<keyword evidence="2" id="KW-0732">Signal</keyword>
<dbReference type="EMBL" id="JAAGNX010000001">
    <property type="protein sequence ID" value="NDV61568.1"/>
    <property type="molecule type" value="Genomic_DNA"/>
</dbReference>
<evidence type="ECO:0000256" key="2">
    <source>
        <dbReference type="SAM" id="SignalP"/>
    </source>
</evidence>
<comment type="caution">
    <text evidence="4">The sequence shown here is derived from an EMBL/GenBank/DDBJ whole genome shotgun (WGS) entry which is preliminary data.</text>
</comment>
<feature type="domain" description="Ice-binding protein C-terminal" evidence="3">
    <location>
        <begin position="234"/>
        <end position="258"/>
    </location>
</feature>
<proteinExistence type="predicted"/>
<dbReference type="Pfam" id="PF07589">
    <property type="entry name" value="PEP-CTERM"/>
    <property type="match status" value="1"/>
</dbReference>
<keyword evidence="5" id="KW-1185">Reference proteome</keyword>
<feature type="chain" id="PRO_5025498732" evidence="2">
    <location>
        <begin position="22"/>
        <end position="260"/>
    </location>
</feature>
<evidence type="ECO:0000259" key="3">
    <source>
        <dbReference type="Pfam" id="PF07589"/>
    </source>
</evidence>
<organism evidence="4 5">
    <name type="scientific">Oceanipulchritudo coccoides</name>
    <dbReference type="NCBI Taxonomy" id="2706888"/>
    <lineage>
        <taxon>Bacteria</taxon>
        <taxon>Pseudomonadati</taxon>
        <taxon>Verrucomicrobiota</taxon>
        <taxon>Opitutia</taxon>
        <taxon>Puniceicoccales</taxon>
        <taxon>Oceanipulchritudinaceae</taxon>
        <taxon>Oceanipulchritudo</taxon>
    </lineage>
</organism>
<name>A0A6B2LY68_9BACT</name>
<gene>
    <name evidence="4" type="ORF">G0Q06_03815</name>
</gene>
<evidence type="ECO:0000313" key="4">
    <source>
        <dbReference type="EMBL" id="NDV61568.1"/>
    </source>
</evidence>
<dbReference type="AlphaFoldDB" id="A0A6B2LY68"/>
<feature type="transmembrane region" description="Helical" evidence="1">
    <location>
        <begin position="238"/>
        <end position="255"/>
    </location>
</feature>
<keyword evidence="1" id="KW-0812">Transmembrane</keyword>
<keyword evidence="1" id="KW-0472">Membrane</keyword>
<dbReference type="Proteomes" id="UP000478417">
    <property type="component" value="Unassembled WGS sequence"/>
</dbReference>
<reference evidence="4 5" key="1">
    <citation type="submission" date="2020-02" db="EMBL/GenBank/DDBJ databases">
        <title>Albibacoteraceae fam. nov., the first described family within the subdivision 4 Verrucomicrobia.</title>
        <authorList>
            <person name="Xi F."/>
        </authorList>
    </citation>
    <scope>NUCLEOTIDE SEQUENCE [LARGE SCALE GENOMIC DNA]</scope>
    <source>
        <strain evidence="4 5">CK1056</strain>
    </source>
</reference>
<evidence type="ECO:0000313" key="5">
    <source>
        <dbReference type="Proteomes" id="UP000478417"/>
    </source>
</evidence>
<protein>
    <submittedName>
        <fullName evidence="4">PEP-CTERM sorting domain-containing protein</fullName>
    </submittedName>
</protein>
<dbReference type="NCBIfam" id="TIGR02595">
    <property type="entry name" value="PEP_CTERM"/>
    <property type="match status" value="1"/>
</dbReference>
<accession>A0A6B2LY68</accession>
<evidence type="ECO:0000256" key="1">
    <source>
        <dbReference type="SAM" id="Phobius"/>
    </source>
</evidence>
<dbReference type="RefSeq" id="WP_163962624.1">
    <property type="nucleotide sequence ID" value="NZ_JAAGNX010000001.1"/>
</dbReference>
<keyword evidence="1" id="KW-1133">Transmembrane helix</keyword>
<sequence length="260" mass="26194">MNNIKQLLLVGSLLSTISSYAQIVVNFDVDLSPDAQSFAAAGAASLALNFTIDGSGNIALDAVALGSGGGAASPARWNQVDNATAGTTTAAALYNTSFTLTFSGSAAPSLNFPSYDNAGSGAVLVTQGEGNATALESGEFVTFSVSGTATAVTGFSLDLANFSYGRRLANGGSSFGVEDTSGTVIEQLIPNTSTSGTISGIGISLSAGEDMTFRTITGNAGGAGLSGFEFSVSAVPEPSTYALMAAIATFGFVVWRRRQR</sequence>
<dbReference type="InterPro" id="IPR013424">
    <property type="entry name" value="Ice-binding_C"/>
</dbReference>